<protein>
    <submittedName>
        <fullName evidence="2">Uncharacterized protein</fullName>
    </submittedName>
</protein>
<dbReference type="OrthoDB" id="5344482at2759"/>
<dbReference type="EMBL" id="MU005988">
    <property type="protein sequence ID" value="KAF2859803.1"/>
    <property type="molecule type" value="Genomic_DNA"/>
</dbReference>
<organism evidence="2 3">
    <name type="scientific">Piedraia hortae CBS 480.64</name>
    <dbReference type="NCBI Taxonomy" id="1314780"/>
    <lineage>
        <taxon>Eukaryota</taxon>
        <taxon>Fungi</taxon>
        <taxon>Dikarya</taxon>
        <taxon>Ascomycota</taxon>
        <taxon>Pezizomycotina</taxon>
        <taxon>Dothideomycetes</taxon>
        <taxon>Dothideomycetidae</taxon>
        <taxon>Capnodiales</taxon>
        <taxon>Piedraiaceae</taxon>
        <taxon>Piedraia</taxon>
    </lineage>
</organism>
<evidence type="ECO:0000256" key="1">
    <source>
        <dbReference type="SAM" id="MobiDB-lite"/>
    </source>
</evidence>
<reference evidence="2" key="1">
    <citation type="journal article" date="2020" name="Stud. Mycol.">
        <title>101 Dothideomycetes genomes: a test case for predicting lifestyles and emergence of pathogens.</title>
        <authorList>
            <person name="Haridas S."/>
            <person name="Albert R."/>
            <person name="Binder M."/>
            <person name="Bloem J."/>
            <person name="Labutti K."/>
            <person name="Salamov A."/>
            <person name="Andreopoulos B."/>
            <person name="Baker S."/>
            <person name="Barry K."/>
            <person name="Bills G."/>
            <person name="Bluhm B."/>
            <person name="Cannon C."/>
            <person name="Castanera R."/>
            <person name="Culley D."/>
            <person name="Daum C."/>
            <person name="Ezra D."/>
            <person name="Gonzalez J."/>
            <person name="Henrissat B."/>
            <person name="Kuo A."/>
            <person name="Liang C."/>
            <person name="Lipzen A."/>
            <person name="Lutzoni F."/>
            <person name="Magnuson J."/>
            <person name="Mondo S."/>
            <person name="Nolan M."/>
            <person name="Ohm R."/>
            <person name="Pangilinan J."/>
            <person name="Park H.-J."/>
            <person name="Ramirez L."/>
            <person name="Alfaro M."/>
            <person name="Sun H."/>
            <person name="Tritt A."/>
            <person name="Yoshinaga Y."/>
            <person name="Zwiers L.-H."/>
            <person name="Turgeon B."/>
            <person name="Goodwin S."/>
            <person name="Spatafora J."/>
            <person name="Crous P."/>
            <person name="Grigoriev I."/>
        </authorList>
    </citation>
    <scope>NUCLEOTIDE SEQUENCE</scope>
    <source>
        <strain evidence="2">CBS 480.64</strain>
    </source>
</reference>
<sequence length="302" mass="32767">MAKTEFHAEDDVKAPPQSSGNALARFEFQPGKGRQGTKVLMVEWEEDEKTKAIGGDWEVSWEGKRMVLSAKDQDQHHQRPVHRVYFMIGRGDNVPTHVKLTKGPVEWRTNPLPAIFPPDLGGPAGGLAAKCGVLHTIWAKKRIHTLRAEIETESKLNPEGVGLVIAMRELEGIEKMFGAAINRKSSVTESPRSPHHSSRMLDRLGGLKLDTNSQQCKEATDSPLSPESSDVAVGAFVLPAKPTAVQHQMASLDAVAAGTSALTSQADDSNEGLFALPISPRSPDMAKSPFSFSVQDTASYVK</sequence>
<keyword evidence="3" id="KW-1185">Reference proteome</keyword>
<name>A0A6A7BXI6_9PEZI</name>
<dbReference type="AlphaFoldDB" id="A0A6A7BXI6"/>
<dbReference type="Proteomes" id="UP000799421">
    <property type="component" value="Unassembled WGS sequence"/>
</dbReference>
<feature type="compositionally biased region" description="Basic and acidic residues" evidence="1">
    <location>
        <begin position="1"/>
        <end position="13"/>
    </location>
</feature>
<evidence type="ECO:0000313" key="2">
    <source>
        <dbReference type="EMBL" id="KAF2859803.1"/>
    </source>
</evidence>
<gene>
    <name evidence="2" type="ORF">K470DRAFT_258486</name>
</gene>
<feature type="region of interest" description="Disordered" evidence="1">
    <location>
        <begin position="1"/>
        <end position="21"/>
    </location>
</feature>
<proteinExistence type="predicted"/>
<accession>A0A6A7BXI6</accession>
<evidence type="ECO:0000313" key="3">
    <source>
        <dbReference type="Proteomes" id="UP000799421"/>
    </source>
</evidence>